<dbReference type="EMBL" id="BJZO01000041">
    <property type="protein sequence ID" value="GEO81579.1"/>
    <property type="molecule type" value="Genomic_DNA"/>
</dbReference>
<dbReference type="Proteomes" id="UP000321567">
    <property type="component" value="Unassembled WGS sequence"/>
</dbReference>
<gene>
    <name evidence="1" type="ORF">ROR02_17100</name>
</gene>
<dbReference type="RefSeq" id="WP_147163613.1">
    <property type="nucleotide sequence ID" value="NZ_BJZO01000041.1"/>
</dbReference>
<accession>A0A512H801</accession>
<keyword evidence="2" id="KW-1185">Reference proteome</keyword>
<dbReference type="AlphaFoldDB" id="A0A512H801"/>
<reference evidence="1 2" key="1">
    <citation type="submission" date="2019-07" db="EMBL/GenBank/DDBJ databases">
        <title>Whole genome shotgun sequence of Rhodospirillum oryzae NBRC 107573.</title>
        <authorList>
            <person name="Hosoyama A."/>
            <person name="Uohara A."/>
            <person name="Ohji S."/>
            <person name="Ichikawa N."/>
        </authorList>
    </citation>
    <scope>NUCLEOTIDE SEQUENCE [LARGE SCALE GENOMIC DNA]</scope>
    <source>
        <strain evidence="1 2">NBRC 107573</strain>
    </source>
</reference>
<evidence type="ECO:0000313" key="1">
    <source>
        <dbReference type="EMBL" id="GEO81579.1"/>
    </source>
</evidence>
<evidence type="ECO:0000313" key="2">
    <source>
        <dbReference type="Proteomes" id="UP000321567"/>
    </source>
</evidence>
<organism evidence="1 2">
    <name type="scientific">Pararhodospirillum oryzae</name>
    <dbReference type="NCBI Taxonomy" id="478448"/>
    <lineage>
        <taxon>Bacteria</taxon>
        <taxon>Pseudomonadati</taxon>
        <taxon>Pseudomonadota</taxon>
        <taxon>Alphaproteobacteria</taxon>
        <taxon>Rhodospirillales</taxon>
        <taxon>Rhodospirillaceae</taxon>
        <taxon>Pararhodospirillum</taxon>
    </lineage>
</organism>
<comment type="caution">
    <text evidence="1">The sequence shown here is derived from an EMBL/GenBank/DDBJ whole genome shotgun (WGS) entry which is preliminary data.</text>
</comment>
<name>A0A512H801_9PROT</name>
<sequence length="464" mass="51620">MDSFRTVIGERLGDGDVIVALPGVLRGMGRRVGEWLPHARRRRLERALHRLFPRLALVEARVMGGQPLMLQGLNADEALTSPECVERGWVVFQAAWQAGMFVLRDLEGDVIEFGKNGLETACCGLSMRDIEQNVVAITARHLFAGNESGLEKIGDVLGGIETLPKLRVLAELDPLRLEVFREALGPRFAQVLVGVSLEQLQALALLKPHALHSLRKAMGREFIQITEWEADVLAALAECFTVVEQYRDLGAYVTALKSADQVRVIGGWETRDVTDRVNQERVKQGKQRLKGRRFETDIAVIVHFLGVHFEELLEKSSELLDVIGRVVASTVRLKGLERSERIEQIDTLASRYMVYLTPEMAEALRLTVNNPMILGVEGADPMRNPSFAEILGILDGLWNKKELGRPFFEGAFQKPQGTKAIAGLVADFLEMKRRGSVKGEEVDKILATTQLLDGSLRGVYARVI</sequence>
<proteinExistence type="predicted"/>
<protein>
    <submittedName>
        <fullName evidence="1">Uncharacterized protein</fullName>
    </submittedName>
</protein>
<dbReference type="OrthoDB" id="7324398at2"/>